<dbReference type="RefSeq" id="WP_259529817.1">
    <property type="nucleotide sequence ID" value="NZ_JANLCK010000007.1"/>
</dbReference>
<evidence type="ECO:0000313" key="3">
    <source>
        <dbReference type="EMBL" id="MCS5726907.1"/>
    </source>
</evidence>
<keyword evidence="2" id="KW-0472">Membrane</keyword>
<accession>A0AA42BUH3</accession>
<gene>
    <name evidence="3" type="ORF">N1028_13485</name>
</gene>
<dbReference type="EMBL" id="JANLCK010000007">
    <property type="protein sequence ID" value="MCS5726907.1"/>
    <property type="molecule type" value="Genomic_DNA"/>
</dbReference>
<keyword evidence="2" id="KW-1133">Transmembrane helix</keyword>
<organism evidence="3 4">
    <name type="scientific">Herbiconiux oxytropis</name>
    <dbReference type="NCBI Taxonomy" id="2970915"/>
    <lineage>
        <taxon>Bacteria</taxon>
        <taxon>Bacillati</taxon>
        <taxon>Actinomycetota</taxon>
        <taxon>Actinomycetes</taxon>
        <taxon>Micrococcales</taxon>
        <taxon>Microbacteriaceae</taxon>
        <taxon>Herbiconiux</taxon>
    </lineage>
</organism>
<comment type="caution">
    <text evidence="3">The sequence shown here is derived from an EMBL/GenBank/DDBJ whole genome shotgun (WGS) entry which is preliminary data.</text>
</comment>
<evidence type="ECO:0000256" key="2">
    <source>
        <dbReference type="SAM" id="Phobius"/>
    </source>
</evidence>
<protein>
    <submittedName>
        <fullName evidence="3">Uncharacterized protein</fullName>
    </submittedName>
</protein>
<name>A0AA42BUH3_9MICO</name>
<keyword evidence="2" id="KW-0812">Transmembrane</keyword>
<evidence type="ECO:0000256" key="1">
    <source>
        <dbReference type="SAM" id="MobiDB-lite"/>
    </source>
</evidence>
<sequence>MTAPRDDDAQPDALGTLFPAAGPHHPERPPARLRPTRRAWIALGIVAAFIVAAVITAIVVAVANSAGAPSKIEAAVTYCGLEGNPYASVAEDGRSVGLDTTGDSTVEGLDAADLVCVLVEVDASAEALEAMSSTVPDDGPQSAEWSGIAATWQHRPDAGLDVTLTEK</sequence>
<reference evidence="3" key="1">
    <citation type="submission" date="2022-08" db="EMBL/GenBank/DDBJ databases">
        <authorList>
            <person name="Deng Y."/>
            <person name="Han X.-F."/>
            <person name="Zhang Y.-Q."/>
        </authorList>
    </citation>
    <scope>NUCLEOTIDE SEQUENCE</scope>
    <source>
        <strain evidence="3">CPCC 203407</strain>
    </source>
</reference>
<feature type="region of interest" description="Disordered" evidence="1">
    <location>
        <begin position="1"/>
        <end position="32"/>
    </location>
</feature>
<keyword evidence="4" id="KW-1185">Reference proteome</keyword>
<feature type="transmembrane region" description="Helical" evidence="2">
    <location>
        <begin position="40"/>
        <end position="63"/>
    </location>
</feature>
<dbReference type="AlphaFoldDB" id="A0AA42BUH3"/>
<proteinExistence type="predicted"/>
<evidence type="ECO:0000313" key="4">
    <source>
        <dbReference type="Proteomes" id="UP001165587"/>
    </source>
</evidence>
<dbReference type="Proteomes" id="UP001165587">
    <property type="component" value="Unassembled WGS sequence"/>
</dbReference>